<protein>
    <submittedName>
        <fullName evidence="6">HU family DNA-binding protein</fullName>
    </submittedName>
</protein>
<organism evidence="6 7">
    <name type="scientific">Parendozoicomonas callyspongiae</name>
    <dbReference type="NCBI Taxonomy" id="2942213"/>
    <lineage>
        <taxon>Bacteria</taxon>
        <taxon>Pseudomonadati</taxon>
        <taxon>Pseudomonadota</taxon>
        <taxon>Gammaproteobacteria</taxon>
        <taxon>Oceanospirillales</taxon>
        <taxon>Endozoicomonadaceae</taxon>
        <taxon>Parendozoicomonas</taxon>
    </lineage>
</organism>
<evidence type="ECO:0000256" key="4">
    <source>
        <dbReference type="ARBA" id="ARBA00023125"/>
    </source>
</evidence>
<evidence type="ECO:0000256" key="1">
    <source>
        <dbReference type="ARBA" id="ARBA00003819"/>
    </source>
</evidence>
<dbReference type="SMART" id="SM00411">
    <property type="entry name" value="BHL"/>
    <property type="match status" value="1"/>
</dbReference>
<gene>
    <name evidence="6" type="ORF">M3P05_19515</name>
</gene>
<dbReference type="EMBL" id="JAMFLX010000046">
    <property type="protein sequence ID" value="MCL6272114.1"/>
    <property type="molecule type" value="Genomic_DNA"/>
</dbReference>
<dbReference type="InterPro" id="IPR000119">
    <property type="entry name" value="Hist_DNA-bd"/>
</dbReference>
<dbReference type="Proteomes" id="UP001203338">
    <property type="component" value="Unassembled WGS sequence"/>
</dbReference>
<dbReference type="CDD" id="cd13831">
    <property type="entry name" value="HU"/>
    <property type="match status" value="1"/>
</dbReference>
<evidence type="ECO:0000313" key="7">
    <source>
        <dbReference type="Proteomes" id="UP001203338"/>
    </source>
</evidence>
<name>A0ABT0PL66_9GAMM</name>
<dbReference type="PROSITE" id="PS00045">
    <property type="entry name" value="HISTONE_LIKE"/>
    <property type="match status" value="1"/>
</dbReference>
<evidence type="ECO:0000313" key="6">
    <source>
        <dbReference type="EMBL" id="MCL6272114.1"/>
    </source>
</evidence>
<dbReference type="PANTHER" id="PTHR33175:SF3">
    <property type="entry name" value="DNA-BINDING PROTEIN HU-BETA"/>
    <property type="match status" value="1"/>
</dbReference>
<sequence>MNKKELIEAVAEQADLPKSKAELAVNAFLHATQEALVRGESVQLIGFGTFAVAERAARKGRNPQTGQEIDIPASRVPQFKAGAKLKESVNS</sequence>
<dbReference type="RefSeq" id="WP_249701797.1">
    <property type="nucleotide sequence ID" value="NZ_JAMFLX010000046.1"/>
</dbReference>
<dbReference type="SUPFAM" id="SSF47729">
    <property type="entry name" value="IHF-like DNA-binding proteins"/>
    <property type="match status" value="1"/>
</dbReference>
<evidence type="ECO:0000256" key="5">
    <source>
        <dbReference type="RuleBase" id="RU003939"/>
    </source>
</evidence>
<dbReference type="InterPro" id="IPR020816">
    <property type="entry name" value="Histone-like_DNA-bd_CS"/>
</dbReference>
<keyword evidence="7" id="KW-1185">Reference proteome</keyword>
<reference evidence="6 7" key="1">
    <citation type="submission" date="2022-05" db="EMBL/GenBank/DDBJ databases">
        <authorList>
            <person name="Park J.-S."/>
        </authorList>
    </citation>
    <scope>NUCLEOTIDE SEQUENCE [LARGE SCALE GENOMIC DNA]</scope>
    <source>
        <strain evidence="6 7">2012CJ34-2</strain>
    </source>
</reference>
<evidence type="ECO:0000256" key="3">
    <source>
        <dbReference type="ARBA" id="ARBA00023067"/>
    </source>
</evidence>
<dbReference type="Gene3D" id="4.10.520.10">
    <property type="entry name" value="IHF-like DNA-binding proteins"/>
    <property type="match status" value="1"/>
</dbReference>
<dbReference type="PRINTS" id="PR01727">
    <property type="entry name" value="DNABINDINGHU"/>
</dbReference>
<keyword evidence="4 6" id="KW-0238">DNA-binding</keyword>
<accession>A0ABT0PL66</accession>
<evidence type="ECO:0000256" key="2">
    <source>
        <dbReference type="ARBA" id="ARBA00010529"/>
    </source>
</evidence>
<dbReference type="Pfam" id="PF00216">
    <property type="entry name" value="Bac_DNA_binding"/>
    <property type="match status" value="1"/>
</dbReference>
<comment type="function">
    <text evidence="1">Histone-like DNA-binding protein which is capable of wrapping DNA to stabilize it, and thus to prevent its denaturation under extreme environmental conditions.</text>
</comment>
<dbReference type="GO" id="GO:0003677">
    <property type="term" value="F:DNA binding"/>
    <property type="evidence" value="ECO:0007669"/>
    <property type="project" value="UniProtKB-KW"/>
</dbReference>
<comment type="similarity">
    <text evidence="2 5">Belongs to the bacterial histone-like protein family.</text>
</comment>
<proteinExistence type="inferred from homology"/>
<dbReference type="InterPro" id="IPR010992">
    <property type="entry name" value="IHF-like_DNA-bd_dom_sf"/>
</dbReference>
<keyword evidence="3" id="KW-0226">DNA condensation</keyword>
<comment type="caution">
    <text evidence="6">The sequence shown here is derived from an EMBL/GenBank/DDBJ whole genome shotgun (WGS) entry which is preliminary data.</text>
</comment>
<dbReference type="PANTHER" id="PTHR33175">
    <property type="entry name" value="DNA-BINDING PROTEIN HU"/>
    <property type="match status" value="1"/>
</dbReference>